<accession>A0ABR8N1M4</accession>
<evidence type="ECO:0000256" key="2">
    <source>
        <dbReference type="ARBA" id="ARBA00023125"/>
    </source>
</evidence>
<organism evidence="7 8">
    <name type="scientific">Paenibacillus terricola</name>
    <dbReference type="NCBI Taxonomy" id="2763503"/>
    <lineage>
        <taxon>Bacteria</taxon>
        <taxon>Bacillati</taxon>
        <taxon>Bacillota</taxon>
        <taxon>Bacilli</taxon>
        <taxon>Bacillales</taxon>
        <taxon>Paenibacillaceae</taxon>
        <taxon>Paenibacillus</taxon>
    </lineage>
</organism>
<dbReference type="InterPro" id="IPR001789">
    <property type="entry name" value="Sig_transdc_resp-reg_receiver"/>
</dbReference>
<evidence type="ECO:0000259" key="5">
    <source>
        <dbReference type="PROSITE" id="PS01124"/>
    </source>
</evidence>
<proteinExistence type="predicted"/>
<dbReference type="Gene3D" id="3.40.50.2300">
    <property type="match status" value="1"/>
</dbReference>
<evidence type="ECO:0000313" key="7">
    <source>
        <dbReference type="EMBL" id="MBD3922073.1"/>
    </source>
</evidence>
<dbReference type="Pfam" id="PF17853">
    <property type="entry name" value="GGDEF_2"/>
    <property type="match status" value="1"/>
</dbReference>
<dbReference type="InterPro" id="IPR041522">
    <property type="entry name" value="CdaR_GGDEF"/>
</dbReference>
<keyword evidence="2" id="KW-0238">DNA-binding</keyword>
<keyword evidence="3" id="KW-0804">Transcription</keyword>
<dbReference type="PANTHER" id="PTHR43280">
    <property type="entry name" value="ARAC-FAMILY TRANSCRIPTIONAL REGULATOR"/>
    <property type="match status" value="1"/>
</dbReference>
<sequence length="519" mass="60979">MEIHALLVDDEAVDLEWLRRRVASNERLTSVRTASSGFAALKVMEQHRVDIILSDIRMPIMSGMEFARKAKEMNQHVHIVFISGHQDFSYAKEAIQLSASAYLLKPVEDHELEAVLTELFRKIEQERMQHISLTETMSLVNQELLMRWFNETAPGEVEAHIRGILEPMLQGGTAAAIIEIDDLAWKTRESAGEERRQWLNNAAQFIRTFTQEHHMGTVIATYDHHFVMLSAVQETYFSSLLEELIRSFYKQFAFSITVGTGMYTYEFDKLHDSYRQAQAALSIKWIVGKNRLIQDASQWRPQEKIAANLEEIVDRMLQAMLEYNLTVIDDCLVELFTGDMGKNEIYDLIIRITSKLHADLRQMNEHLYEILNWDANQSFVLFQFETVLDIMSWLRRRFFELSERLYLKRQRQKRKLIGDITDYVKERLDQKITLNEVAARFDFTPNYLGQLFKAETNSLFSDFLNELRMKRVCELLEDPTKKVYEIAERVGYKNIVYFNRQFKQFMGMSPGEYRKKHNI</sequence>
<dbReference type="EMBL" id="JACXZA010000007">
    <property type="protein sequence ID" value="MBD3922073.1"/>
    <property type="molecule type" value="Genomic_DNA"/>
</dbReference>
<dbReference type="InterPro" id="IPR020449">
    <property type="entry name" value="Tscrpt_reg_AraC-type_HTH"/>
</dbReference>
<dbReference type="InterPro" id="IPR011006">
    <property type="entry name" value="CheY-like_superfamily"/>
</dbReference>
<name>A0ABR8N1M4_9BACL</name>
<keyword evidence="4" id="KW-0597">Phosphoprotein</keyword>
<dbReference type="Pfam" id="PF00072">
    <property type="entry name" value="Response_reg"/>
    <property type="match status" value="1"/>
</dbReference>
<dbReference type="Gene3D" id="1.10.10.60">
    <property type="entry name" value="Homeodomain-like"/>
    <property type="match status" value="2"/>
</dbReference>
<feature type="domain" description="HTH araC/xylS-type" evidence="5">
    <location>
        <begin position="418"/>
        <end position="516"/>
    </location>
</feature>
<dbReference type="CDD" id="cd17536">
    <property type="entry name" value="REC_YesN-like"/>
    <property type="match status" value="1"/>
</dbReference>
<dbReference type="PROSITE" id="PS01124">
    <property type="entry name" value="HTH_ARAC_FAMILY_2"/>
    <property type="match status" value="1"/>
</dbReference>
<dbReference type="Proteomes" id="UP000609346">
    <property type="component" value="Unassembled WGS sequence"/>
</dbReference>
<dbReference type="PROSITE" id="PS50110">
    <property type="entry name" value="RESPONSE_REGULATORY"/>
    <property type="match status" value="1"/>
</dbReference>
<dbReference type="PROSITE" id="PS00041">
    <property type="entry name" value="HTH_ARAC_FAMILY_1"/>
    <property type="match status" value="1"/>
</dbReference>
<protein>
    <submittedName>
        <fullName evidence="7">Response regulator</fullName>
    </submittedName>
</protein>
<dbReference type="PANTHER" id="PTHR43280:SF2">
    <property type="entry name" value="HTH-TYPE TRANSCRIPTIONAL REGULATOR EXSA"/>
    <property type="match status" value="1"/>
</dbReference>
<dbReference type="InterPro" id="IPR009057">
    <property type="entry name" value="Homeodomain-like_sf"/>
</dbReference>
<evidence type="ECO:0000313" key="8">
    <source>
        <dbReference type="Proteomes" id="UP000609346"/>
    </source>
</evidence>
<evidence type="ECO:0000259" key="6">
    <source>
        <dbReference type="PROSITE" id="PS50110"/>
    </source>
</evidence>
<dbReference type="SMART" id="SM00448">
    <property type="entry name" value="REC"/>
    <property type="match status" value="1"/>
</dbReference>
<keyword evidence="1" id="KW-0805">Transcription regulation</keyword>
<reference evidence="7 8" key="1">
    <citation type="submission" date="2020-09" db="EMBL/GenBank/DDBJ databases">
        <title>Paenibacillus sp. strain PR3 16S rRNA gene Genome sequencing and assembly.</title>
        <authorList>
            <person name="Kim J."/>
        </authorList>
    </citation>
    <scope>NUCLEOTIDE SEQUENCE [LARGE SCALE GENOMIC DNA]</scope>
    <source>
        <strain evidence="7 8">PR3</strain>
    </source>
</reference>
<feature type="modified residue" description="4-aspartylphosphate" evidence="4">
    <location>
        <position position="55"/>
    </location>
</feature>
<dbReference type="InterPro" id="IPR018060">
    <property type="entry name" value="HTH_AraC"/>
</dbReference>
<dbReference type="SUPFAM" id="SSF46689">
    <property type="entry name" value="Homeodomain-like"/>
    <property type="match status" value="1"/>
</dbReference>
<evidence type="ECO:0000256" key="1">
    <source>
        <dbReference type="ARBA" id="ARBA00023015"/>
    </source>
</evidence>
<dbReference type="InterPro" id="IPR018062">
    <property type="entry name" value="HTH_AraC-typ_CS"/>
</dbReference>
<dbReference type="SUPFAM" id="SSF52172">
    <property type="entry name" value="CheY-like"/>
    <property type="match status" value="1"/>
</dbReference>
<evidence type="ECO:0000256" key="4">
    <source>
        <dbReference type="PROSITE-ProRule" id="PRU00169"/>
    </source>
</evidence>
<dbReference type="SMART" id="SM00342">
    <property type="entry name" value="HTH_ARAC"/>
    <property type="match status" value="1"/>
</dbReference>
<keyword evidence="8" id="KW-1185">Reference proteome</keyword>
<evidence type="ECO:0000256" key="3">
    <source>
        <dbReference type="ARBA" id="ARBA00023163"/>
    </source>
</evidence>
<feature type="domain" description="Response regulatory" evidence="6">
    <location>
        <begin position="4"/>
        <end position="120"/>
    </location>
</feature>
<gene>
    <name evidence="7" type="ORF">H8B09_25145</name>
</gene>
<comment type="caution">
    <text evidence="7">The sequence shown here is derived from an EMBL/GenBank/DDBJ whole genome shotgun (WGS) entry which is preliminary data.</text>
</comment>
<dbReference type="Pfam" id="PF12833">
    <property type="entry name" value="HTH_18"/>
    <property type="match status" value="1"/>
</dbReference>
<dbReference type="PRINTS" id="PR00032">
    <property type="entry name" value="HTHARAC"/>
</dbReference>